<dbReference type="Pfam" id="PF05658">
    <property type="entry name" value="YadA_head"/>
    <property type="match status" value="19"/>
</dbReference>
<feature type="domain" description="Trimeric autotransporter adhesin YadA-like C-terminal membrane anchor" evidence="11">
    <location>
        <begin position="2911"/>
        <end position="2967"/>
    </location>
</feature>
<dbReference type="Gene3D" id="3.30.1300.30">
    <property type="entry name" value="GSPII I/J protein-like"/>
    <property type="match status" value="1"/>
</dbReference>
<comment type="caution">
    <text evidence="14">The sequence shown here is derived from an EMBL/GenBank/DDBJ whole genome shotgun (WGS) entry which is preliminary data.</text>
</comment>
<reference evidence="14 15" key="1">
    <citation type="submission" date="2024-04" db="EMBL/GenBank/DDBJ databases">
        <title>A novel species isolated from cricket.</title>
        <authorList>
            <person name="Wang H.-C."/>
        </authorList>
    </citation>
    <scope>NUCLEOTIDE SEQUENCE [LARGE SCALE GENOMIC DNA]</scope>
    <source>
        <strain evidence="14 15">WL0021</strain>
    </source>
</reference>
<evidence type="ECO:0000313" key="14">
    <source>
        <dbReference type="EMBL" id="MEN3929463.1"/>
    </source>
</evidence>
<sequence length="2969" mass="292488">MSKFFSASERRSSINLSSQNVSKASRRQLMRVLRMAHRTLGMKRSKLALGVGIGVALVAGSLVISSTPAFAQSLGGGSAIGNATAISPSGACSTLTLANALANSNLAIAMGCGSAATAMSAVAIGTSASASGNSSIAMGNNAAASMTNAVAIGTNSVASGASSTAVGASAKATAFGSYAMGFATTAAGQSSLAAGYSSSTGTGGTNATAVGSYASATNMQALAFGYQVKAEGVNSTAIGSQATAGYTGTIAIGTNAKATIASGGTTADHAIAIGDTAWALKDDAMALGYMSMATGVSSISLGERSYAQSDYDIVLGSGASTNGTGLDMALGVNAIAGGGESTTIGYNAQSLGLRAIALGATANADYDYSVAIGYNAVVSKANAIAIGQLTRAGLSAVAIGDGAAATTDYSVALGAQATTARVNAVALGYKSTAGGTSSVALGDGATVTNNANFSVAIGSAALIGANVNNGIALGTSANVTYHNGIALGNTSAAKAADAIAIGNAAQATGGYAVVLGSQASAPGNYGIVIGQGASMASTTSGTAAYSIAIGGTSYVGGQSAIAFGYKASVAANYSMAMGASANSYGLYDVVIGYSAVGGVAGGTSTNNNTAVGRSAQATGGGSVAFGYLTISSGSSSTAIGNTAKATANSSTAFGTLSTASASWSTALGPGATASNEHATAIGSSAKALGADTIAIGQSTRADGSDSIAIGFLATTGAATSNSIAIGSYSEVTSINSLALGYEAFASGASSTAIGYASEASGASSLAVGYNSAASGANATAVGYIARATGESGTALGNYSNAAGLNSISIGRSSAAYEGATTIGYFSFAMAKNATSLGTGAYSRGVSSTALGDSARANEDNSVALGASSLTAAAVSTASITINGKAYNFAGDVANSTVSVGSADLKRTITNVAAGSISATSTDAINGSQLFAVNASIEDATTGLAAALGGGAGYTGGVWTAPTYVITSVAADGTTTSSTYNNVGDALGGISTSLGNANTHINNVETNLTNLTTNIVNGEIGPVQRTATTTLSLIASGGSASAPGVAQKLANVADGEISASSLEAVNGSQLYALSQSIGGSVDALLWDDTYGMFSASHGSTLTNKITNVEAGDVSSYSTEAINGSQLNETNQNTSQYLGGGADVAGGGVAPTYNITNVAVDGTTTSSTYNNVGDALGGLNTSIGNTNTHLNSLETNVTNLTTNITNGEIGPVQRTATTTLSLIASGGDASAPGVAQKLTNVAPGTLSAVSTDAVNGSQLYATNLNTSQYLGGGADIGAGTAPTYNITNVAVDGTTTSSTYNNVGDALGGLNTSIGNTNTHLNSLETNVTNLTTNITNGEIGPVQRTATTTLSLIASGGNASAPGAAQKLTNVADGAVTANSLDAVNGSQLYALGQTITDLSTDALLWDDTLGAFSASHGAVTTNKITNVAAGTLSAVSTDAVNGSQLYATNLNTSQYLGGGADIGAGTAPTYNITNVAVDGTTTSSTYNNVGDALGGLNTSIGNTNTHLNSLETNVTNLTTNITNGEIGPVQRTATTTLSLIASGGNASAPGAAQKLTNVADGAVTASSLDAVNGSQLYALGQTITNLGADALLWDDTYGMFSASHGSTLTNKITNIEAGDVSSYSTEAINGSQLHNTNQNTSQYFGGGADVAAGVAPDYVITNVAVDGTTTSTTYNNVGDALGGVNTSIGNTNTHLNSLETNVTNLTTNITNGEIGPVQRTATTTLSLIASGGNASAPGAAQKLDNVADGAVTATSLEAVNGSQLYALGQTITDLGTDALLWDNTLGAFSASHGAVTTNKITNVAAGTLSAASTDAVNGSQLYATNLNTSQYLGGGADIGAGTAPTYNITNVAVDGTTTSSTYNNVGDALGGLNTSIGNTNTHLNSLETNVTNLTTNITNGEIGPVQRTATTTLSLIASGGDASAPGAAQKLDNVADGAVTATSLEAVNGSQLYALGQTITDLGTDALLWDDTLGAFSASHGAVTTNKITNVAAGTLSAASTDAVNGSQLYATNLNTSQYLGGGADIGAGTAPTYNITNVAVDGTTTSSTYNNVGDALGGLNTSIGNTNTHLNSLETNVTNLTTNITNGEIGPVQRTATTTLSLIASGGNASAPGAAQKLTNVAPGTLSAASTDAVNGSQLYATNLNTSQYLGGGADIGAGTAPTYNITNVAVDGTTTSSTYNNVGDALGGLNTSIGNTNTHLNSLETNVTNLTTNITNGEIGPVQRTATTTLSLIASGGNASAPGAAQKLDNVADGAVTATSLEAVNGSQLYALGQTITDLGTDALLWDDTLGAFSASHGAVTTNKITNVAAGTLSAASTDAVNGSQLYATNLNTSQYLGGGADIGAGTAPTYNITNVAVDGTTTSSTYNNVGDALGGLNTSIGNTNTHLNSLETNVTNLTTNITNGEIGPVQRTATAVLSLIAAGGDASNPGAAQKLTNVADGAVTASSLDAVNGSQLYALTQNVENLNTDALLWDDLLGSYSASHGSSAQNKITNVAAGTLSVTSTDAVNGSQLFTTNQTVASYFGGGASFDGSTWTAPTYNIARIGVDGTTTTVAYNNVGDALGGVNSSISNVNTRVDNITTNIDNGTVGPVQRTGNENELTLVADGGDASNPGDAQKLTNVADGDVSANSSDAVNGSQLHETNQNVATIGEGSASALGGGASYDSETGTWTGPTYNLTNVNSDGSTTTNSYDNVGDALGGLSNSVNNVNNRVDNIDNSIEVLQNDALLWDNNLGAFSASHGSSQTNKITNVAAGTLSATSTDAVNGSQLYETNQKVEELDQNAVKYDLNPDGTKSNTVTLEGGDPNAPVVITNVAAGVNDSDAVNVAQLREAVSGGSVNNQYIDQRVQQTLQESRSYTDYKSAETLQQANAYTDMKFDSLNQEITKAKKEARQAAAVGLAAASLRYDNRPGKWSTAVGGGAWRGEGAFAMGVGYTSEDGMVRANLSATTSGGHWGVGGGLSITLN</sequence>
<feature type="domain" description="Trimeric autotransporter adhesin YadA-like head" evidence="12">
    <location>
        <begin position="393"/>
        <end position="417"/>
    </location>
</feature>
<feature type="domain" description="Trimeric autotransporter adhesin YadA-like stalk" evidence="13">
    <location>
        <begin position="1235"/>
        <end position="1277"/>
    </location>
</feature>
<evidence type="ECO:0000259" key="13">
    <source>
        <dbReference type="Pfam" id="PF05662"/>
    </source>
</evidence>
<feature type="domain" description="Trimeric autotransporter adhesin YadA-like head" evidence="12">
    <location>
        <begin position="352"/>
        <end position="376"/>
    </location>
</feature>
<dbReference type="InterPro" id="IPR045584">
    <property type="entry name" value="Pilin-like"/>
</dbReference>
<feature type="domain" description="Trimeric autotransporter adhesin YadA-like head" evidence="12">
    <location>
        <begin position="543"/>
        <end position="567"/>
    </location>
</feature>
<feature type="domain" description="Trimeric autotransporter adhesin YadA-like head" evidence="12">
    <location>
        <begin position="687"/>
        <end position="711"/>
    </location>
</feature>
<keyword evidence="8" id="KW-0653">Protein transport</keyword>
<feature type="domain" description="Trimeric autotransporter adhesin YadA-like stalk" evidence="13">
    <location>
        <begin position="1611"/>
        <end position="1653"/>
    </location>
</feature>
<evidence type="ECO:0000256" key="2">
    <source>
        <dbReference type="ARBA" id="ARBA00004442"/>
    </source>
</evidence>
<feature type="domain" description="Trimeric autotransporter adhesin YadA-like stalk" evidence="13">
    <location>
        <begin position="1932"/>
        <end position="1965"/>
    </location>
</feature>
<feature type="domain" description="Trimeric autotransporter adhesin YadA-like stalk" evidence="13">
    <location>
        <begin position="2494"/>
        <end position="2533"/>
    </location>
</feature>
<dbReference type="EMBL" id="JBBYXI010000001">
    <property type="protein sequence ID" value="MEN3929463.1"/>
    <property type="molecule type" value="Genomic_DNA"/>
</dbReference>
<feature type="domain" description="Trimeric autotransporter adhesin YadA-like head" evidence="12">
    <location>
        <begin position="230"/>
        <end position="256"/>
    </location>
</feature>
<keyword evidence="10" id="KW-0998">Cell outer membrane</keyword>
<dbReference type="SUPFAM" id="SSF101967">
    <property type="entry name" value="Adhesin YadA, collagen-binding domain"/>
    <property type="match status" value="14"/>
</dbReference>
<feature type="domain" description="Trimeric autotransporter adhesin YadA-like stalk" evidence="13">
    <location>
        <begin position="2751"/>
        <end position="2785"/>
    </location>
</feature>
<feature type="domain" description="Trimeric autotransporter adhesin YadA-like stalk" evidence="13">
    <location>
        <begin position="1103"/>
        <end position="1145"/>
    </location>
</feature>
<feature type="domain" description="Trimeric autotransporter adhesin YadA-like head" evidence="12">
    <location>
        <begin position="116"/>
        <end position="142"/>
    </location>
</feature>
<feature type="domain" description="Trimeric autotransporter adhesin YadA-like head" evidence="12">
    <location>
        <begin position="293"/>
        <end position="319"/>
    </location>
</feature>
<evidence type="ECO:0000256" key="6">
    <source>
        <dbReference type="ARBA" id="ARBA00022692"/>
    </source>
</evidence>
<feature type="domain" description="Trimeric autotransporter adhesin YadA-like head" evidence="12">
    <location>
        <begin position="609"/>
        <end position="627"/>
    </location>
</feature>
<dbReference type="Gene3D" id="4.10.80.270">
    <property type="match status" value="8"/>
</dbReference>
<dbReference type="Gene3D" id="1.20.5.170">
    <property type="match status" value="17"/>
</dbReference>
<feature type="domain" description="Trimeric autotransporter adhesin YadA-like head" evidence="12">
    <location>
        <begin position="204"/>
        <end position="226"/>
    </location>
</feature>
<gene>
    <name evidence="14" type="ORF">WJT86_00135</name>
</gene>
<feature type="domain" description="Trimeric autotransporter adhesin YadA-like head" evidence="12">
    <location>
        <begin position="507"/>
        <end position="533"/>
    </location>
</feature>
<feature type="domain" description="Trimeric autotransporter adhesin YadA-like stalk" evidence="13">
    <location>
        <begin position="1744"/>
        <end position="1777"/>
    </location>
</feature>
<feature type="domain" description="Trimeric autotransporter adhesin YadA-like stalk" evidence="13">
    <location>
        <begin position="2306"/>
        <end position="2348"/>
    </location>
</feature>
<feature type="domain" description="Trimeric autotransporter adhesin YadA-like stalk" evidence="13">
    <location>
        <begin position="1366"/>
        <end position="1397"/>
    </location>
</feature>
<dbReference type="Gene3D" id="6.10.250.2030">
    <property type="match status" value="1"/>
</dbReference>
<evidence type="ECO:0000256" key="10">
    <source>
        <dbReference type="ARBA" id="ARBA00023237"/>
    </source>
</evidence>
<dbReference type="Pfam" id="PF03895">
    <property type="entry name" value="YadA_anchor"/>
    <property type="match status" value="1"/>
</dbReference>
<keyword evidence="6" id="KW-0812">Transmembrane</keyword>
<dbReference type="Pfam" id="PF05662">
    <property type="entry name" value="YadA_stalk"/>
    <property type="match status" value="20"/>
</dbReference>
<keyword evidence="9" id="KW-0472">Membrane</keyword>
<comment type="similarity">
    <text evidence="3">Belongs to the autotransporter-2 (AT-2) (TC 1.B.40) family.</text>
</comment>
<feature type="domain" description="Trimeric autotransporter adhesin YadA-like stalk" evidence="13">
    <location>
        <begin position="2437"/>
        <end position="2471"/>
    </location>
</feature>
<feature type="domain" description="Trimeric autotransporter adhesin YadA-like stalk" evidence="13">
    <location>
        <begin position="2621"/>
        <end position="2660"/>
    </location>
</feature>
<keyword evidence="4" id="KW-0813">Transport</keyword>
<feature type="domain" description="Trimeric autotransporter adhesin YadA-like stalk" evidence="13">
    <location>
        <begin position="2815"/>
        <end position="2839"/>
    </location>
</feature>
<evidence type="ECO:0000256" key="8">
    <source>
        <dbReference type="ARBA" id="ARBA00022927"/>
    </source>
</evidence>
<feature type="domain" description="Trimeric autotransporter adhesin YadA-like stalk" evidence="13">
    <location>
        <begin position="2251"/>
        <end position="2284"/>
    </location>
</feature>
<evidence type="ECO:0000259" key="11">
    <source>
        <dbReference type="Pfam" id="PF03895"/>
    </source>
</evidence>
<comment type="subcellular location">
    <subcellularLocation>
        <location evidence="2">Cell outer membrane</location>
    </subcellularLocation>
    <subcellularLocation>
        <location evidence="1">Cell surface</location>
    </subcellularLocation>
</comment>
<protein>
    <submittedName>
        <fullName evidence="14">YadA-like family protein</fullName>
    </submittedName>
</protein>
<dbReference type="RefSeq" id="WP_346335464.1">
    <property type="nucleotide sequence ID" value="NZ_JBBYXI010000001.1"/>
</dbReference>
<feature type="domain" description="Trimeric autotransporter adhesin YadA-like head" evidence="12">
    <location>
        <begin position="844"/>
        <end position="868"/>
    </location>
</feature>
<dbReference type="InterPro" id="IPR008640">
    <property type="entry name" value="Adhesin_Head_dom"/>
</dbReference>
<feature type="domain" description="Trimeric autotransporter adhesin YadA-like head" evidence="12">
    <location>
        <begin position="787"/>
        <end position="812"/>
    </location>
</feature>
<feature type="domain" description="Trimeric autotransporter adhesin YadA-like stalk" evidence="13">
    <location>
        <begin position="1799"/>
        <end position="1841"/>
    </location>
</feature>
<keyword evidence="5" id="KW-1134">Transmembrane beta strand</keyword>
<feature type="domain" description="Trimeric autotransporter adhesin YadA-like stalk" evidence="13">
    <location>
        <begin position="1987"/>
        <end position="2029"/>
    </location>
</feature>
<feature type="domain" description="Trimeric autotransporter adhesin YadA-like stalk" evidence="13">
    <location>
        <begin position="1423"/>
        <end position="1465"/>
    </location>
</feature>
<dbReference type="SUPFAM" id="SSF54523">
    <property type="entry name" value="Pili subunits"/>
    <property type="match status" value="1"/>
</dbReference>
<keyword evidence="7" id="KW-0732">Signal</keyword>
<evidence type="ECO:0000256" key="1">
    <source>
        <dbReference type="ARBA" id="ARBA00004241"/>
    </source>
</evidence>
<proteinExistence type="inferred from homology"/>
<evidence type="ECO:0000256" key="9">
    <source>
        <dbReference type="ARBA" id="ARBA00023136"/>
    </source>
</evidence>
<evidence type="ECO:0000256" key="3">
    <source>
        <dbReference type="ARBA" id="ARBA00005848"/>
    </source>
</evidence>
<dbReference type="InterPro" id="IPR008635">
    <property type="entry name" value="Coiled_stalk_dom"/>
</dbReference>
<feature type="domain" description="Trimeric autotransporter adhesin YadA-like head" evidence="12">
    <location>
        <begin position="734"/>
        <end position="756"/>
    </location>
</feature>
<feature type="domain" description="Trimeric autotransporter adhesin YadA-like head" evidence="12">
    <location>
        <begin position="664"/>
        <end position="685"/>
    </location>
</feature>
<evidence type="ECO:0000256" key="4">
    <source>
        <dbReference type="ARBA" id="ARBA00022448"/>
    </source>
</evidence>
<feature type="domain" description="Trimeric autotransporter adhesin YadA-like stalk" evidence="13">
    <location>
        <begin position="2118"/>
        <end position="2160"/>
    </location>
</feature>
<feature type="domain" description="Trimeric autotransporter adhesin YadA-like head" evidence="12">
    <location>
        <begin position="759"/>
        <end position="783"/>
    </location>
</feature>
<feature type="domain" description="Trimeric autotransporter adhesin YadA-like head" evidence="12">
    <location>
        <begin position="422"/>
        <end position="445"/>
    </location>
</feature>
<feature type="domain" description="Trimeric autotransporter adhesin YadA-like stalk" evidence="13">
    <location>
        <begin position="1047"/>
        <end position="1082"/>
    </location>
</feature>
<evidence type="ECO:0000259" key="12">
    <source>
        <dbReference type="Pfam" id="PF05658"/>
    </source>
</evidence>
<accession>A0ABV0BEQ9</accession>
<organism evidence="14 15">
    <name type="scientific">Hohaiivirga grylli</name>
    <dbReference type="NCBI Taxonomy" id="3133970"/>
    <lineage>
        <taxon>Bacteria</taxon>
        <taxon>Pseudomonadati</taxon>
        <taxon>Pseudomonadota</taxon>
        <taxon>Alphaproteobacteria</taxon>
        <taxon>Hyphomicrobiales</taxon>
        <taxon>Methylobacteriaceae</taxon>
        <taxon>Hohaiivirga</taxon>
    </lineage>
</organism>
<evidence type="ECO:0000256" key="5">
    <source>
        <dbReference type="ARBA" id="ARBA00022452"/>
    </source>
</evidence>
<feature type="domain" description="Trimeric autotransporter adhesin YadA-like stalk" evidence="13">
    <location>
        <begin position="908"/>
        <end position="945"/>
    </location>
</feature>
<dbReference type="Proteomes" id="UP001418637">
    <property type="component" value="Unassembled WGS sequence"/>
</dbReference>
<name>A0ABV0BEQ9_9HYPH</name>
<feature type="domain" description="Trimeric autotransporter adhesin YadA-like head" evidence="12">
    <location>
        <begin position="266"/>
        <end position="289"/>
    </location>
</feature>
<feature type="domain" description="Trimeric autotransporter adhesin YadA-like head" evidence="12">
    <location>
        <begin position="632"/>
        <end position="656"/>
    </location>
</feature>
<evidence type="ECO:0000256" key="7">
    <source>
        <dbReference type="ARBA" id="ARBA00022729"/>
    </source>
</evidence>
<feature type="domain" description="Trimeric autotransporter adhesin YadA-like stalk" evidence="13">
    <location>
        <begin position="1554"/>
        <end position="1587"/>
    </location>
</feature>
<dbReference type="InterPro" id="IPR005594">
    <property type="entry name" value="YadA_C"/>
</dbReference>
<dbReference type="InterPro" id="IPR011049">
    <property type="entry name" value="Serralysin-like_metalloprot_C"/>
</dbReference>
<dbReference type="CDD" id="cd12820">
    <property type="entry name" value="LbR_YadA-like"/>
    <property type="match status" value="4"/>
</dbReference>
<evidence type="ECO:0000313" key="15">
    <source>
        <dbReference type="Proteomes" id="UP001418637"/>
    </source>
</evidence>
<feature type="domain" description="Trimeric autotransporter adhesin YadA-like head" evidence="12">
    <location>
        <begin position="144"/>
        <end position="170"/>
    </location>
</feature>
<keyword evidence="15" id="KW-1185">Reference proteome</keyword>
<dbReference type="Gene3D" id="2.150.10.10">
    <property type="entry name" value="Serralysin-like metalloprotease, C-terminal"/>
    <property type="match status" value="12"/>
</dbReference>